<dbReference type="RefSeq" id="WP_177287638.1">
    <property type="nucleotide sequence ID" value="NZ_FOVH01000002.1"/>
</dbReference>
<evidence type="ECO:0000313" key="2">
    <source>
        <dbReference type="Proteomes" id="UP000183413"/>
    </source>
</evidence>
<dbReference type="Proteomes" id="UP000183413">
    <property type="component" value="Unassembled WGS sequence"/>
</dbReference>
<dbReference type="AlphaFoldDB" id="A0A1I4ZNT4"/>
<proteinExistence type="predicted"/>
<sequence>MVKLLWLAIINIEDKRARERAVKRHNGDEHAFAPARLVEGQRAAGWREALNELAEAYPGRIR</sequence>
<dbReference type="EMBL" id="FOVH01000002">
    <property type="protein sequence ID" value="SFN51640.1"/>
    <property type="molecule type" value="Genomic_DNA"/>
</dbReference>
<name>A0A1I4ZNT4_9ACTN</name>
<evidence type="ECO:0000313" key="1">
    <source>
        <dbReference type="EMBL" id="SFN51640.1"/>
    </source>
</evidence>
<gene>
    <name evidence="1" type="ORF">SAMN04489713_102267</name>
</gene>
<dbReference type="InParanoid" id="A0A1I4ZNT4"/>
<protein>
    <submittedName>
        <fullName evidence="1">Uncharacterized protein</fullName>
    </submittedName>
</protein>
<organism evidence="1 2">
    <name type="scientific">Actinomadura madurae</name>
    <dbReference type="NCBI Taxonomy" id="1993"/>
    <lineage>
        <taxon>Bacteria</taxon>
        <taxon>Bacillati</taxon>
        <taxon>Actinomycetota</taxon>
        <taxon>Actinomycetes</taxon>
        <taxon>Streptosporangiales</taxon>
        <taxon>Thermomonosporaceae</taxon>
        <taxon>Actinomadura</taxon>
    </lineage>
</organism>
<keyword evidence="2" id="KW-1185">Reference proteome</keyword>
<reference evidence="1 2" key="1">
    <citation type="submission" date="2016-10" db="EMBL/GenBank/DDBJ databases">
        <authorList>
            <person name="de Groot N.N."/>
        </authorList>
    </citation>
    <scope>NUCLEOTIDE SEQUENCE [LARGE SCALE GENOMIC DNA]</scope>
    <source>
        <strain evidence="1 2">DSM 43067</strain>
    </source>
</reference>
<dbReference type="STRING" id="1993.SAMN04489713_102267"/>
<accession>A0A1I4ZNT4</accession>